<accession>A0A4P7N9Q5</accession>
<feature type="transmembrane region" description="Helical" evidence="1">
    <location>
        <begin position="217"/>
        <end position="235"/>
    </location>
</feature>
<keyword evidence="1" id="KW-0812">Transmembrane</keyword>
<name>A0A4P7N9Q5_PYROR</name>
<dbReference type="AlphaFoldDB" id="A0A4P7N9Q5"/>
<evidence type="ECO:0000313" key="3">
    <source>
        <dbReference type="Proteomes" id="UP000294847"/>
    </source>
</evidence>
<proteinExistence type="predicted"/>
<reference evidence="2 3" key="1">
    <citation type="journal article" date="2019" name="Mol. Biol. Evol.">
        <title>Blast fungal genomes show frequent chromosomal changes, gene gains and losses, and effector gene turnover.</title>
        <authorList>
            <person name="Gomez Luciano L.B."/>
            <person name="Jason Tsai I."/>
            <person name="Chuma I."/>
            <person name="Tosa Y."/>
            <person name="Chen Y.H."/>
            <person name="Li J.Y."/>
            <person name="Li M.Y."/>
            <person name="Jade Lu M.Y."/>
            <person name="Nakayashiki H."/>
            <person name="Li W.H."/>
        </authorList>
    </citation>
    <scope>NUCLEOTIDE SEQUENCE [LARGE SCALE GENOMIC DNA]</scope>
    <source>
        <strain evidence="2">MZ5-1-6</strain>
    </source>
</reference>
<sequence length="330" mass="35157">MPPGGLDLEEDFFFDSLGSTTAGPGPGLGIGPPGLGGPGIIGGGGIPGCRTPGLKAPGGGTPPGTPPGLLANGCPGGGYCREDDLAVWANEIVVALLNVWADDLNMKKSLLDKLFHPLLKLLSRVDLGLQFGLLLELLAPFSIGSSLLLRLCLVLCSLFEVGLKLGFGSGLSSFELGLEECLGLSGLPVIFCLLLSRCPHVRFYFGFEGSRGLRGLSLIFCFLLGCFSYACFYFGSRFQLGSFNLGFEGSRGLGGLLVLLCFPLSCRSQVRFYLCSRFQFRLFECSCVSFSPLLVLPPFPLNLFPSLPFNPLHVLLVLPPPFFFAFPLGL</sequence>
<dbReference type="EMBL" id="CP034206">
    <property type="protein sequence ID" value="QBZ58051.1"/>
    <property type="molecule type" value="Genomic_DNA"/>
</dbReference>
<protein>
    <submittedName>
        <fullName evidence="2">Uncharacterized protein</fullName>
    </submittedName>
</protein>
<gene>
    <name evidence="2" type="ORF">PoMZ_02990</name>
</gene>
<evidence type="ECO:0000256" key="1">
    <source>
        <dbReference type="SAM" id="Phobius"/>
    </source>
</evidence>
<organism evidence="2 3">
    <name type="scientific">Pyricularia oryzae</name>
    <name type="common">Rice blast fungus</name>
    <name type="synonym">Magnaporthe oryzae</name>
    <dbReference type="NCBI Taxonomy" id="318829"/>
    <lineage>
        <taxon>Eukaryota</taxon>
        <taxon>Fungi</taxon>
        <taxon>Dikarya</taxon>
        <taxon>Ascomycota</taxon>
        <taxon>Pezizomycotina</taxon>
        <taxon>Sordariomycetes</taxon>
        <taxon>Sordariomycetidae</taxon>
        <taxon>Magnaporthales</taxon>
        <taxon>Pyriculariaceae</taxon>
        <taxon>Pyricularia</taxon>
    </lineage>
</organism>
<keyword evidence="1" id="KW-1133">Transmembrane helix</keyword>
<dbReference type="Proteomes" id="UP000294847">
    <property type="component" value="Chromosome 3"/>
</dbReference>
<keyword evidence="1" id="KW-0472">Membrane</keyword>
<evidence type="ECO:0000313" key="2">
    <source>
        <dbReference type="EMBL" id="QBZ58051.1"/>
    </source>
</evidence>